<dbReference type="EMBL" id="BART01025541">
    <property type="protein sequence ID" value="GAH02143.1"/>
    <property type="molecule type" value="Genomic_DNA"/>
</dbReference>
<name>X1E0F5_9ZZZZ</name>
<comment type="caution">
    <text evidence="1">The sequence shown here is derived from an EMBL/GenBank/DDBJ whole genome shotgun (WGS) entry which is preliminary data.</text>
</comment>
<reference evidence="1" key="1">
    <citation type="journal article" date="2014" name="Front. Microbiol.">
        <title>High frequency of phylogenetically diverse reductive dehalogenase-homologous genes in deep subseafloor sedimentary metagenomes.</title>
        <authorList>
            <person name="Kawai M."/>
            <person name="Futagami T."/>
            <person name="Toyoda A."/>
            <person name="Takaki Y."/>
            <person name="Nishi S."/>
            <person name="Hori S."/>
            <person name="Arai W."/>
            <person name="Tsubouchi T."/>
            <person name="Morono Y."/>
            <person name="Uchiyama I."/>
            <person name="Ito T."/>
            <person name="Fujiyama A."/>
            <person name="Inagaki F."/>
            <person name="Takami H."/>
        </authorList>
    </citation>
    <scope>NUCLEOTIDE SEQUENCE</scope>
    <source>
        <strain evidence="1">Expedition CK06-06</strain>
    </source>
</reference>
<organism evidence="1">
    <name type="scientific">marine sediment metagenome</name>
    <dbReference type="NCBI Taxonomy" id="412755"/>
    <lineage>
        <taxon>unclassified sequences</taxon>
        <taxon>metagenomes</taxon>
        <taxon>ecological metagenomes</taxon>
    </lineage>
</organism>
<protein>
    <submittedName>
        <fullName evidence="1">Uncharacterized protein</fullName>
    </submittedName>
</protein>
<gene>
    <name evidence="1" type="ORF">S01H4_45814</name>
</gene>
<proteinExistence type="predicted"/>
<feature type="non-terminal residue" evidence="1">
    <location>
        <position position="48"/>
    </location>
</feature>
<sequence length="48" mass="5387">MSAEHLITLKLEDGTSIVFRRTENNEVHICHDDHCVILPKASGQVTLD</sequence>
<accession>X1E0F5</accession>
<dbReference type="AlphaFoldDB" id="X1E0F5"/>
<evidence type="ECO:0000313" key="1">
    <source>
        <dbReference type="EMBL" id="GAH02143.1"/>
    </source>
</evidence>